<dbReference type="InterPro" id="IPR011333">
    <property type="entry name" value="SKP1/BTB/POZ_sf"/>
</dbReference>
<dbReference type="Proteomes" id="UP001321760">
    <property type="component" value="Unassembled WGS sequence"/>
</dbReference>
<keyword evidence="3" id="KW-1185">Reference proteome</keyword>
<protein>
    <recommendedName>
        <fullName evidence="4">BTB domain-containing protein</fullName>
    </recommendedName>
</protein>
<evidence type="ECO:0000313" key="2">
    <source>
        <dbReference type="EMBL" id="KAK4444467.1"/>
    </source>
</evidence>
<feature type="region of interest" description="Disordered" evidence="1">
    <location>
        <begin position="27"/>
        <end position="59"/>
    </location>
</feature>
<gene>
    <name evidence="2" type="ORF">QBC34DRAFT_474667</name>
</gene>
<dbReference type="Gene3D" id="3.30.710.10">
    <property type="entry name" value="Potassium Channel Kv1.1, Chain A"/>
    <property type="match status" value="1"/>
</dbReference>
<name>A0AAV9G8I0_9PEZI</name>
<accession>A0AAV9G8I0</accession>
<sequence length="409" mass="46234">MYNTNIIIDPSGDIRLALFSQSTRSEMEWRDAESSSTNAGHDSETLSSPMFEINKPQPGRETTHLVVSSKILTIASPVFRTLLAGPFSEATAFAAYKRALAPNSIPDRDPAEKYYTLTLPADDPEAMTLLLRILHHHVVVEVPEPEMLEKLAFLCDKYLCVHVLRYAGSVWFREWRRGFNESLDAADVDMKEVMEEVARVLVFCYVVGLGEEFQEVAWLIVMHHVGPVWGEESMLKMLVDHPLLRRDVAAQIDRRRFEMCEAYHMAMMAPLDMASRWTTIDSGCFYAAKVVGCYVGQLEAQGLMLRDLEFSQRSFKSLVSSAEALETVEVSNSCNMPKCGCRWESRFLNIEQKLKDTADKLMSLKTSFICLECIKTKGTSRCEGLFGEHERGVSRVYPRSLAHFLGLGC</sequence>
<comment type="caution">
    <text evidence="2">The sequence shown here is derived from an EMBL/GenBank/DDBJ whole genome shotgun (WGS) entry which is preliminary data.</text>
</comment>
<evidence type="ECO:0000256" key="1">
    <source>
        <dbReference type="SAM" id="MobiDB-lite"/>
    </source>
</evidence>
<dbReference type="EMBL" id="MU865976">
    <property type="protein sequence ID" value="KAK4444467.1"/>
    <property type="molecule type" value="Genomic_DNA"/>
</dbReference>
<dbReference type="AlphaFoldDB" id="A0AAV9G8I0"/>
<reference evidence="2" key="2">
    <citation type="submission" date="2023-05" db="EMBL/GenBank/DDBJ databases">
        <authorList>
            <consortium name="Lawrence Berkeley National Laboratory"/>
            <person name="Steindorff A."/>
            <person name="Hensen N."/>
            <person name="Bonometti L."/>
            <person name="Westerberg I."/>
            <person name="Brannstrom I.O."/>
            <person name="Guillou S."/>
            <person name="Cros-Aarteil S."/>
            <person name="Calhoun S."/>
            <person name="Haridas S."/>
            <person name="Kuo A."/>
            <person name="Mondo S."/>
            <person name="Pangilinan J."/>
            <person name="Riley R."/>
            <person name="Labutti K."/>
            <person name="Andreopoulos B."/>
            <person name="Lipzen A."/>
            <person name="Chen C."/>
            <person name="Yanf M."/>
            <person name="Daum C."/>
            <person name="Ng V."/>
            <person name="Clum A."/>
            <person name="Ohm R."/>
            <person name="Martin F."/>
            <person name="Silar P."/>
            <person name="Natvig D."/>
            <person name="Lalanne C."/>
            <person name="Gautier V."/>
            <person name="Ament-Velasquez S.L."/>
            <person name="Kruys A."/>
            <person name="Hutchinson M.I."/>
            <person name="Powell A.J."/>
            <person name="Barry K."/>
            <person name="Miller A.N."/>
            <person name="Grigoriev I.V."/>
            <person name="Debuchy R."/>
            <person name="Gladieux P."/>
            <person name="Thoren M.H."/>
            <person name="Johannesson H."/>
        </authorList>
    </citation>
    <scope>NUCLEOTIDE SEQUENCE</scope>
    <source>
        <strain evidence="2">PSN243</strain>
    </source>
</reference>
<feature type="compositionally biased region" description="Polar residues" evidence="1">
    <location>
        <begin position="34"/>
        <end position="48"/>
    </location>
</feature>
<evidence type="ECO:0008006" key="4">
    <source>
        <dbReference type="Google" id="ProtNLM"/>
    </source>
</evidence>
<evidence type="ECO:0000313" key="3">
    <source>
        <dbReference type="Proteomes" id="UP001321760"/>
    </source>
</evidence>
<reference evidence="2" key="1">
    <citation type="journal article" date="2023" name="Mol. Phylogenet. Evol.">
        <title>Genome-scale phylogeny and comparative genomics of the fungal order Sordariales.</title>
        <authorList>
            <person name="Hensen N."/>
            <person name="Bonometti L."/>
            <person name="Westerberg I."/>
            <person name="Brannstrom I.O."/>
            <person name="Guillou S."/>
            <person name="Cros-Aarteil S."/>
            <person name="Calhoun S."/>
            <person name="Haridas S."/>
            <person name="Kuo A."/>
            <person name="Mondo S."/>
            <person name="Pangilinan J."/>
            <person name="Riley R."/>
            <person name="LaButti K."/>
            <person name="Andreopoulos B."/>
            <person name="Lipzen A."/>
            <person name="Chen C."/>
            <person name="Yan M."/>
            <person name="Daum C."/>
            <person name="Ng V."/>
            <person name="Clum A."/>
            <person name="Steindorff A."/>
            <person name="Ohm R.A."/>
            <person name="Martin F."/>
            <person name="Silar P."/>
            <person name="Natvig D.O."/>
            <person name="Lalanne C."/>
            <person name="Gautier V."/>
            <person name="Ament-Velasquez S.L."/>
            <person name="Kruys A."/>
            <person name="Hutchinson M.I."/>
            <person name="Powell A.J."/>
            <person name="Barry K."/>
            <person name="Miller A.N."/>
            <person name="Grigoriev I.V."/>
            <person name="Debuchy R."/>
            <person name="Gladieux P."/>
            <person name="Hiltunen Thoren M."/>
            <person name="Johannesson H."/>
        </authorList>
    </citation>
    <scope>NUCLEOTIDE SEQUENCE</scope>
    <source>
        <strain evidence="2">PSN243</strain>
    </source>
</reference>
<organism evidence="2 3">
    <name type="scientific">Podospora aff. communis PSN243</name>
    <dbReference type="NCBI Taxonomy" id="3040156"/>
    <lineage>
        <taxon>Eukaryota</taxon>
        <taxon>Fungi</taxon>
        <taxon>Dikarya</taxon>
        <taxon>Ascomycota</taxon>
        <taxon>Pezizomycotina</taxon>
        <taxon>Sordariomycetes</taxon>
        <taxon>Sordariomycetidae</taxon>
        <taxon>Sordariales</taxon>
        <taxon>Podosporaceae</taxon>
        <taxon>Podospora</taxon>
    </lineage>
</organism>
<proteinExistence type="predicted"/>